<keyword evidence="2" id="KW-0677">Repeat</keyword>
<dbReference type="InterPro" id="IPR001680">
    <property type="entry name" value="WD40_rpt"/>
</dbReference>
<evidence type="ECO:0000259" key="6">
    <source>
        <dbReference type="PROSITE" id="PS50897"/>
    </source>
</evidence>
<dbReference type="InterPro" id="IPR015943">
    <property type="entry name" value="WD40/YVTN_repeat-like_dom_sf"/>
</dbReference>
<feature type="chain" id="PRO_5020580512" description="CTLH domain-containing protein" evidence="5">
    <location>
        <begin position="19"/>
        <end position="858"/>
    </location>
</feature>
<comment type="caution">
    <text evidence="7">The sequence shown here is derived from an EMBL/GenBank/DDBJ whole genome shotgun (WGS) entry which is preliminary data.</text>
</comment>
<feature type="compositionally biased region" description="Low complexity" evidence="4">
    <location>
        <begin position="77"/>
        <end position="89"/>
    </location>
</feature>
<dbReference type="PROSITE" id="PS50897">
    <property type="entry name" value="CTLH"/>
    <property type="match status" value="1"/>
</dbReference>
<evidence type="ECO:0000313" key="7">
    <source>
        <dbReference type="EMBL" id="TKA38227.1"/>
    </source>
</evidence>
<dbReference type="Proteomes" id="UP000310066">
    <property type="component" value="Unassembled WGS sequence"/>
</dbReference>
<reference evidence="7 8" key="1">
    <citation type="submission" date="2017-03" db="EMBL/GenBank/DDBJ databases">
        <title>Genomes of endolithic fungi from Antarctica.</title>
        <authorList>
            <person name="Coleine C."/>
            <person name="Masonjones S."/>
            <person name="Stajich J.E."/>
        </authorList>
    </citation>
    <scope>NUCLEOTIDE SEQUENCE [LARGE SCALE GENOMIC DNA]</scope>
    <source>
        <strain evidence="7 8">CCFEE 5311</strain>
    </source>
</reference>
<name>A0A4U0UQV7_9PEZI</name>
<dbReference type="GO" id="GO:0043161">
    <property type="term" value="P:proteasome-mediated ubiquitin-dependent protein catabolic process"/>
    <property type="evidence" value="ECO:0007669"/>
    <property type="project" value="TreeGrafter"/>
</dbReference>
<dbReference type="OrthoDB" id="972532at2759"/>
<dbReference type="InterPro" id="IPR051350">
    <property type="entry name" value="WD_repeat-ST_regulator"/>
</dbReference>
<evidence type="ECO:0000313" key="8">
    <source>
        <dbReference type="Proteomes" id="UP000310066"/>
    </source>
</evidence>
<evidence type="ECO:0000256" key="2">
    <source>
        <dbReference type="ARBA" id="ARBA00022737"/>
    </source>
</evidence>
<dbReference type="Gene3D" id="2.130.10.10">
    <property type="entry name" value="YVTN repeat-like/Quinoprotein amine dehydrogenase"/>
    <property type="match status" value="1"/>
</dbReference>
<feature type="region of interest" description="Disordered" evidence="4">
    <location>
        <begin position="65"/>
        <end position="279"/>
    </location>
</feature>
<feature type="domain" description="CTLH" evidence="6">
    <location>
        <begin position="326"/>
        <end position="421"/>
    </location>
</feature>
<dbReference type="SUPFAM" id="SSF50978">
    <property type="entry name" value="WD40 repeat-like"/>
    <property type="match status" value="1"/>
</dbReference>
<feature type="compositionally biased region" description="Basic and acidic residues" evidence="4">
    <location>
        <begin position="226"/>
        <end position="238"/>
    </location>
</feature>
<dbReference type="AlphaFoldDB" id="A0A4U0UQV7"/>
<feature type="compositionally biased region" description="Polar residues" evidence="4">
    <location>
        <begin position="195"/>
        <end position="211"/>
    </location>
</feature>
<feature type="signal peptide" evidence="5">
    <location>
        <begin position="1"/>
        <end position="18"/>
    </location>
</feature>
<dbReference type="SMART" id="SM00668">
    <property type="entry name" value="CTLH"/>
    <property type="match status" value="1"/>
</dbReference>
<evidence type="ECO:0000256" key="4">
    <source>
        <dbReference type="SAM" id="MobiDB-lite"/>
    </source>
</evidence>
<dbReference type="PROSITE" id="PS50082">
    <property type="entry name" value="WD_REPEATS_2"/>
    <property type="match status" value="1"/>
</dbReference>
<dbReference type="InterPro" id="IPR006595">
    <property type="entry name" value="CTLH_C"/>
</dbReference>
<dbReference type="SMART" id="SM00320">
    <property type="entry name" value="WD40"/>
    <property type="match status" value="6"/>
</dbReference>
<dbReference type="PROSITE" id="PS50294">
    <property type="entry name" value="WD_REPEATS_REGION"/>
    <property type="match status" value="1"/>
</dbReference>
<evidence type="ECO:0000256" key="5">
    <source>
        <dbReference type="SAM" id="SignalP"/>
    </source>
</evidence>
<dbReference type="Pfam" id="PF23627">
    <property type="entry name" value="LisH_WDR26"/>
    <property type="match status" value="1"/>
</dbReference>
<dbReference type="PANTHER" id="PTHR22838">
    <property type="entry name" value="WD REPEAT PROTEIN 26-RELATED"/>
    <property type="match status" value="1"/>
</dbReference>
<evidence type="ECO:0000256" key="1">
    <source>
        <dbReference type="ARBA" id="ARBA00022574"/>
    </source>
</evidence>
<accession>A0A4U0UQV7</accession>
<gene>
    <name evidence="7" type="ORF">B0A54_09167</name>
</gene>
<dbReference type="Pfam" id="PF00400">
    <property type="entry name" value="WD40"/>
    <property type="match status" value="4"/>
</dbReference>
<keyword evidence="5" id="KW-0732">Signal</keyword>
<sequence>MPLALLVLLLCLPPSPLLLPTLYLWTNVELDSHLNVVRAFISAEEGSLPGDSSLPSYRRRTGWVDTAFQSLPRPRRTPQSNPTTSPTSPLLQHQPHTLAASPPKANVVGPPRPRRQLCLPRPTPPAFELDNTNPPPTSPIITAGPPAPSPPHPSSATESTAPPHNPRAEVPQEAPNDPSDPSDRPRKRRRRSSSLHGSQPGNARPSASRQQQPKRRRAEDTTSPDVAHEPIMRLEHTHEHRIRPSTNGSSVNGSSPHTNGSSAKSTETNGYHSNGHAEGAVRQYDASPFYGHDREEVTRILLQSLSDLGYHGAAKHLSSESGYELEIPSVAAFRSAVQQGQWEEAEALLFGHEAVELDGGVLLGNGHGHARRRKSRASFGSQNGYARQGLPLAETADTTQLKFLLRQQKYLELLDSRELNAALNVLRNELTPLKRDIGRLHALSSLMMCQSASDLRIQAEWDGAEGDSRRQLLSEISKFISPSVMIPEHRMATLFSAVQDEQILGCRYHNTTAQPSLYTDHECPAGEFPLQTFKELRNHSDEVWFVEFSHDGGMLATAGKDGLVCLYDTRNYSLRHEIREHDRNLSGDTTKGVCYVAFSPDDQYLISCAQNNEFVVINVRDGRRVAHGDHFDYPVTAAAWLPDSETFVIGTQGSRRPLGLYSLRSAAGTSSSSSSVVRNNEIHSWRDPPWDDSGPADNHNSFRITDCAVSPDGSRLVATTIDKRILTYDLRSRAKLAEWAMDDRLTSICFGVDGAQLLINMYEGRVLALSAATGEVVMQYEGASQAEYVIRSRFGGAGDNFVVSGSEDARVYVWRRQTGVLVAALEGHAAGGGAVNAVAWHPREGVFASAGDDRRVRM</sequence>
<feature type="repeat" description="WD" evidence="3">
    <location>
        <begin position="536"/>
        <end position="577"/>
    </location>
</feature>
<dbReference type="InterPro" id="IPR036322">
    <property type="entry name" value="WD40_repeat_dom_sf"/>
</dbReference>
<dbReference type="EMBL" id="NAJP01000046">
    <property type="protein sequence ID" value="TKA38227.1"/>
    <property type="molecule type" value="Genomic_DNA"/>
</dbReference>
<dbReference type="GO" id="GO:0034657">
    <property type="term" value="C:GID complex"/>
    <property type="evidence" value="ECO:0007669"/>
    <property type="project" value="TreeGrafter"/>
</dbReference>
<dbReference type="PANTHER" id="PTHR22838:SF0">
    <property type="entry name" value="WD REPEAT-CONTAINING PROTEIN 26"/>
    <property type="match status" value="1"/>
</dbReference>
<feature type="compositionally biased region" description="Polar residues" evidence="4">
    <location>
        <begin position="244"/>
        <end position="272"/>
    </location>
</feature>
<keyword evidence="1 3" id="KW-0853">WD repeat</keyword>
<proteinExistence type="predicted"/>
<evidence type="ECO:0000256" key="3">
    <source>
        <dbReference type="PROSITE-ProRule" id="PRU00221"/>
    </source>
</evidence>
<dbReference type="STRING" id="329885.A0A4U0UQV7"/>
<organism evidence="7 8">
    <name type="scientific">Friedmanniomyces endolithicus</name>
    <dbReference type="NCBI Taxonomy" id="329885"/>
    <lineage>
        <taxon>Eukaryota</taxon>
        <taxon>Fungi</taxon>
        <taxon>Dikarya</taxon>
        <taxon>Ascomycota</taxon>
        <taxon>Pezizomycotina</taxon>
        <taxon>Dothideomycetes</taxon>
        <taxon>Dothideomycetidae</taxon>
        <taxon>Mycosphaerellales</taxon>
        <taxon>Teratosphaeriaceae</taxon>
        <taxon>Friedmanniomyces</taxon>
    </lineage>
</organism>
<protein>
    <recommendedName>
        <fullName evidence="6">CTLH domain-containing protein</fullName>
    </recommendedName>
</protein>